<name>A0A813XKA5_9BILA</name>
<evidence type="ECO:0000313" key="3">
    <source>
        <dbReference type="EMBL" id="CAF0871144.1"/>
    </source>
</evidence>
<evidence type="ECO:0000313" key="2">
    <source>
        <dbReference type="EMBL" id="CAF0856101.1"/>
    </source>
</evidence>
<sequence>MIQKVALSSNMSKSSLLFFIGLFVAIKGDFESVTTTTDGSEIILSIGSGTGFASCAGYCYEHVLITSSTIYTTKGSSQTDVFPELQDEQAYNTVDFNQLVQSIDLQQFRTISGSIGNCQSDPDCGGSGSEWLAIITNHPPKISVLFPYNTTIVGCETLLQDVRQIRDDYLANNGN</sequence>
<dbReference type="EMBL" id="CAJNOQ010001139">
    <property type="protein sequence ID" value="CAF0871144.1"/>
    <property type="molecule type" value="Genomic_DNA"/>
</dbReference>
<keyword evidence="1" id="KW-0732">Signal</keyword>
<dbReference type="AlphaFoldDB" id="A0A813XKA5"/>
<evidence type="ECO:0000256" key="1">
    <source>
        <dbReference type="SAM" id="SignalP"/>
    </source>
</evidence>
<dbReference type="EMBL" id="CAJOBA010002349">
    <property type="protein sequence ID" value="CAF3641142.1"/>
    <property type="molecule type" value="Genomic_DNA"/>
</dbReference>
<evidence type="ECO:0000313" key="5">
    <source>
        <dbReference type="EMBL" id="CAF3658431.1"/>
    </source>
</evidence>
<dbReference type="Proteomes" id="UP000677228">
    <property type="component" value="Unassembled WGS sequence"/>
</dbReference>
<dbReference type="Proteomes" id="UP000663829">
    <property type="component" value="Unassembled WGS sequence"/>
</dbReference>
<comment type="caution">
    <text evidence="3">The sequence shown here is derived from an EMBL/GenBank/DDBJ whole genome shotgun (WGS) entry which is preliminary data.</text>
</comment>
<feature type="signal peptide" evidence="1">
    <location>
        <begin position="1"/>
        <end position="28"/>
    </location>
</feature>
<keyword evidence="6" id="KW-1185">Reference proteome</keyword>
<proteinExistence type="predicted"/>
<evidence type="ECO:0000313" key="4">
    <source>
        <dbReference type="EMBL" id="CAF3641142.1"/>
    </source>
</evidence>
<evidence type="ECO:0000313" key="6">
    <source>
        <dbReference type="Proteomes" id="UP000663829"/>
    </source>
</evidence>
<accession>A0A813XKA5</accession>
<organism evidence="3 6">
    <name type="scientific">Didymodactylos carnosus</name>
    <dbReference type="NCBI Taxonomy" id="1234261"/>
    <lineage>
        <taxon>Eukaryota</taxon>
        <taxon>Metazoa</taxon>
        <taxon>Spiralia</taxon>
        <taxon>Gnathifera</taxon>
        <taxon>Rotifera</taxon>
        <taxon>Eurotatoria</taxon>
        <taxon>Bdelloidea</taxon>
        <taxon>Philodinida</taxon>
        <taxon>Philodinidae</taxon>
        <taxon>Didymodactylos</taxon>
    </lineage>
</organism>
<dbReference type="Proteomes" id="UP000681722">
    <property type="component" value="Unassembled WGS sequence"/>
</dbReference>
<reference evidence="3" key="1">
    <citation type="submission" date="2021-02" db="EMBL/GenBank/DDBJ databases">
        <authorList>
            <person name="Nowell W R."/>
        </authorList>
    </citation>
    <scope>NUCLEOTIDE SEQUENCE</scope>
</reference>
<gene>
    <name evidence="3" type="ORF">GPM918_LOCUS7105</name>
    <name evidence="2" type="ORF">OVA965_LOCUS7393</name>
    <name evidence="5" type="ORF">SRO942_LOCUS7105</name>
    <name evidence="4" type="ORF">TMI583_LOCUS7388</name>
</gene>
<dbReference type="Proteomes" id="UP000682733">
    <property type="component" value="Unassembled WGS sequence"/>
</dbReference>
<protein>
    <submittedName>
        <fullName evidence="3">Uncharacterized protein</fullName>
    </submittedName>
</protein>
<dbReference type="EMBL" id="CAJNOK010002349">
    <property type="protein sequence ID" value="CAF0856101.1"/>
    <property type="molecule type" value="Genomic_DNA"/>
</dbReference>
<dbReference type="EMBL" id="CAJOBC010001139">
    <property type="protein sequence ID" value="CAF3658431.1"/>
    <property type="molecule type" value="Genomic_DNA"/>
</dbReference>
<feature type="chain" id="PRO_5036223488" evidence="1">
    <location>
        <begin position="29"/>
        <end position="175"/>
    </location>
</feature>
<dbReference type="OrthoDB" id="10020297at2759"/>